<evidence type="ECO:0000256" key="4">
    <source>
        <dbReference type="ARBA" id="ARBA00022825"/>
    </source>
</evidence>
<organism evidence="9 10">
    <name type="scientific">Micromonospora coerulea</name>
    <dbReference type="NCBI Taxonomy" id="47856"/>
    <lineage>
        <taxon>Bacteria</taxon>
        <taxon>Bacillati</taxon>
        <taxon>Actinomycetota</taxon>
        <taxon>Actinomycetes</taxon>
        <taxon>Micromonosporales</taxon>
        <taxon>Micromonosporaceae</taxon>
        <taxon>Micromonospora</taxon>
    </lineage>
</organism>
<dbReference type="RefSeq" id="WP_346117213.1">
    <property type="nucleotide sequence ID" value="NZ_BAABGU010000005.1"/>
</dbReference>
<feature type="signal peptide" evidence="7">
    <location>
        <begin position="1"/>
        <end position="29"/>
    </location>
</feature>
<dbReference type="PROSITE" id="PS00138">
    <property type="entry name" value="SUBTILASE_SER"/>
    <property type="match status" value="1"/>
</dbReference>
<dbReference type="PANTHER" id="PTHR43806">
    <property type="entry name" value="PEPTIDASE S8"/>
    <property type="match status" value="1"/>
</dbReference>
<evidence type="ECO:0000256" key="1">
    <source>
        <dbReference type="ARBA" id="ARBA00011073"/>
    </source>
</evidence>
<evidence type="ECO:0000256" key="3">
    <source>
        <dbReference type="ARBA" id="ARBA00022801"/>
    </source>
</evidence>
<protein>
    <submittedName>
        <fullName evidence="9">S8 family serine peptidase</fullName>
    </submittedName>
</protein>
<feature type="region of interest" description="Disordered" evidence="6">
    <location>
        <begin position="309"/>
        <end position="331"/>
    </location>
</feature>
<dbReference type="SUPFAM" id="SSF52743">
    <property type="entry name" value="Subtilisin-like"/>
    <property type="match status" value="1"/>
</dbReference>
<feature type="chain" id="PRO_5047518581" evidence="7">
    <location>
        <begin position="30"/>
        <end position="530"/>
    </location>
</feature>
<evidence type="ECO:0000256" key="5">
    <source>
        <dbReference type="PROSITE-ProRule" id="PRU01240"/>
    </source>
</evidence>
<keyword evidence="2 5" id="KW-0645">Protease</keyword>
<feature type="active site" description="Charge relay system" evidence="5">
    <location>
        <position position="203"/>
    </location>
</feature>
<comment type="similarity">
    <text evidence="1 5">Belongs to the peptidase S8 family.</text>
</comment>
<gene>
    <name evidence="9" type="ORF">GCM10023176_13770</name>
</gene>
<dbReference type="Pfam" id="PF00082">
    <property type="entry name" value="Peptidase_S8"/>
    <property type="match status" value="1"/>
</dbReference>
<name>A0ABP8SC95_9ACTN</name>
<dbReference type="PANTHER" id="PTHR43806:SF11">
    <property type="entry name" value="CEREVISIN-RELATED"/>
    <property type="match status" value="1"/>
</dbReference>
<feature type="active site" description="Charge relay system" evidence="5">
    <location>
        <position position="164"/>
    </location>
</feature>
<evidence type="ECO:0000313" key="10">
    <source>
        <dbReference type="Proteomes" id="UP001500307"/>
    </source>
</evidence>
<dbReference type="InterPro" id="IPR015500">
    <property type="entry name" value="Peptidase_S8_subtilisin-rel"/>
</dbReference>
<keyword evidence="3 5" id="KW-0378">Hydrolase</keyword>
<keyword evidence="4 5" id="KW-0720">Serine protease</keyword>
<reference evidence="10" key="1">
    <citation type="journal article" date="2019" name="Int. J. Syst. Evol. Microbiol.">
        <title>The Global Catalogue of Microorganisms (GCM) 10K type strain sequencing project: providing services to taxonomists for standard genome sequencing and annotation.</title>
        <authorList>
            <consortium name="The Broad Institute Genomics Platform"/>
            <consortium name="The Broad Institute Genome Sequencing Center for Infectious Disease"/>
            <person name="Wu L."/>
            <person name="Ma J."/>
        </authorList>
    </citation>
    <scope>NUCLEOTIDE SEQUENCE [LARGE SCALE GENOMIC DNA]</scope>
    <source>
        <strain evidence="10">JCM 3175</strain>
    </source>
</reference>
<evidence type="ECO:0000259" key="8">
    <source>
        <dbReference type="Pfam" id="PF00082"/>
    </source>
</evidence>
<dbReference type="Gene3D" id="3.40.50.200">
    <property type="entry name" value="Peptidase S8/S53 domain"/>
    <property type="match status" value="1"/>
</dbReference>
<dbReference type="InterPro" id="IPR036852">
    <property type="entry name" value="Peptidase_S8/S53_dom_sf"/>
</dbReference>
<evidence type="ECO:0000256" key="6">
    <source>
        <dbReference type="SAM" id="MobiDB-lite"/>
    </source>
</evidence>
<dbReference type="InterPro" id="IPR023828">
    <property type="entry name" value="Peptidase_S8_Ser-AS"/>
</dbReference>
<dbReference type="InterPro" id="IPR050131">
    <property type="entry name" value="Peptidase_S8_subtilisin-like"/>
</dbReference>
<evidence type="ECO:0000256" key="2">
    <source>
        <dbReference type="ARBA" id="ARBA00022670"/>
    </source>
</evidence>
<evidence type="ECO:0000313" key="9">
    <source>
        <dbReference type="EMBL" id="GAA4565502.1"/>
    </source>
</evidence>
<dbReference type="PROSITE" id="PS51892">
    <property type="entry name" value="SUBTILASE"/>
    <property type="match status" value="1"/>
</dbReference>
<feature type="active site" description="Charge relay system" evidence="5">
    <location>
        <position position="434"/>
    </location>
</feature>
<feature type="domain" description="Peptidase S8/S53" evidence="8">
    <location>
        <begin position="156"/>
        <end position="493"/>
    </location>
</feature>
<comment type="caution">
    <text evidence="9">The sequence shown here is derived from an EMBL/GenBank/DDBJ whole genome shotgun (WGS) entry which is preliminary data.</text>
</comment>
<sequence>MRMSPRTLGAAFAAAAVTAALVGAPPAGAAPATADGPARTYLVLYKQTAVPSDAADTVRDAGGEIVAAYDAIGALVARSGYSGFADAMQKDVKVEGASATDRFGVQVGDVQADGHDEQAPELPNSPATDGDNLSPLQWDMRQISTPQAHAVTGGSRTVVVGDIDTGLDFTHPDIAPNYSAADSADCSSGAPAPLRPGNDVNGHGTHTAGTIAAASNGIGIVGVAPNVRIAGIKSSTDAGFFFPEMVVCSFMWAAERHLDVTNNSYFADPFLFNCRNDKAQHAIWKAEQRAIRHAMNQGVTVVAAAGNESEDLSHPGIDTTSPDFPPGTEQTRDVTNACVVVPVEIPGVIGVSANGHNEQADSDEGPDYLKSFYSSYGVSAVDVVAPGGDSVYGRNAEAPNGRVLSTYPATTPCLRREVDPNEPSAVYCYLQGTSMASPHVAGVAALVVSRYGDLQNPQNGKMRPGQVEQYVTQTADPQPCPASVPAGYETVTTSLGEPQACQGGPGFNSWYGKGQVNALRAVTHDTGGNG</sequence>
<keyword evidence="10" id="KW-1185">Reference proteome</keyword>
<keyword evidence="7" id="KW-0732">Signal</keyword>
<dbReference type="PRINTS" id="PR00723">
    <property type="entry name" value="SUBTILISIN"/>
</dbReference>
<proteinExistence type="inferred from homology"/>
<dbReference type="InterPro" id="IPR000209">
    <property type="entry name" value="Peptidase_S8/S53_dom"/>
</dbReference>
<dbReference type="EMBL" id="BAABGU010000005">
    <property type="protein sequence ID" value="GAA4565502.1"/>
    <property type="molecule type" value="Genomic_DNA"/>
</dbReference>
<feature type="region of interest" description="Disordered" evidence="6">
    <location>
        <begin position="185"/>
        <end position="205"/>
    </location>
</feature>
<accession>A0ABP8SC95</accession>
<dbReference type="Proteomes" id="UP001500307">
    <property type="component" value="Unassembled WGS sequence"/>
</dbReference>
<evidence type="ECO:0000256" key="7">
    <source>
        <dbReference type="SAM" id="SignalP"/>
    </source>
</evidence>